<dbReference type="PANTHER" id="PTHR22602">
    <property type="entry name" value="TRANSFERASE CAF17, MITOCHONDRIAL-RELATED"/>
    <property type="match status" value="1"/>
</dbReference>
<dbReference type="Pfam" id="PF25455">
    <property type="entry name" value="Beta-barrel_CAF17_C"/>
    <property type="match status" value="1"/>
</dbReference>
<organism evidence="3 4">
    <name type="scientific">Metarhizobium album</name>
    <dbReference type="NCBI Taxonomy" id="2182425"/>
    <lineage>
        <taxon>Bacteria</taxon>
        <taxon>Pseudomonadati</taxon>
        <taxon>Pseudomonadota</taxon>
        <taxon>Alphaproteobacteria</taxon>
        <taxon>Hyphomicrobiales</taxon>
        <taxon>Rhizobiaceae</taxon>
        <taxon>Metarhizobium</taxon>
    </lineage>
</organism>
<evidence type="ECO:0000256" key="1">
    <source>
        <dbReference type="ARBA" id="ARBA00022946"/>
    </source>
</evidence>
<dbReference type="GO" id="GO:0016226">
    <property type="term" value="P:iron-sulfur cluster assembly"/>
    <property type="evidence" value="ECO:0007669"/>
    <property type="project" value="TreeGrafter"/>
</dbReference>
<comment type="caution">
    <text evidence="3">The sequence shown here is derived from an EMBL/GenBank/DDBJ whole genome shotgun (WGS) entry which is preliminary data.</text>
</comment>
<sequence length="278" mass="29244">MTHAYLPERALIRIGGSDAEAFLHSLITTDVEGLPEGEARPGALLTPQGKILFDFLIWRDAGGFLLETDATQRDGLLKRLAMYKLRAAVEISAEAEDGVTVFWDGEGGGIIDGRFARAGLALTRQRGKHGDSGPEAYDALRISAGIAHSGSDFTLQDAFPHDVLIDLNGGLSFRKGCYVGQEVVSRMQHRSTARRRVAIISAESPLPPAGTDLTAGGKPVGTLGTVVGNQGLAIIRIDRVGEAIADGSGVFAGNVPVSAQLPAWTGLSFPTATDEAQA</sequence>
<dbReference type="InterPro" id="IPR045179">
    <property type="entry name" value="YgfZ/GcvT"/>
</dbReference>
<keyword evidence="4" id="KW-1185">Reference proteome</keyword>
<evidence type="ECO:0000259" key="2">
    <source>
        <dbReference type="Pfam" id="PF25455"/>
    </source>
</evidence>
<dbReference type="AlphaFoldDB" id="A0A2U2DY88"/>
<protein>
    <submittedName>
        <fullName evidence="3">Folate-binding protein YgfZ</fullName>
    </submittedName>
</protein>
<dbReference type="InterPro" id="IPR027266">
    <property type="entry name" value="TrmE/GcvT-like"/>
</dbReference>
<proteinExistence type="predicted"/>
<dbReference type="Gene3D" id="3.30.1360.120">
    <property type="entry name" value="Probable tRNA modification gtpase trme, domain 1"/>
    <property type="match status" value="2"/>
</dbReference>
<name>A0A2U2DY88_9HYPH</name>
<reference evidence="3 4" key="1">
    <citation type="submission" date="2018-05" db="EMBL/GenBank/DDBJ databases">
        <title>The draft genome of strain NS-104.</title>
        <authorList>
            <person name="Hang P."/>
            <person name="Jiang J."/>
        </authorList>
    </citation>
    <scope>NUCLEOTIDE SEQUENCE [LARGE SCALE GENOMIC DNA]</scope>
    <source>
        <strain evidence="3 4">NS-104</strain>
    </source>
</reference>
<dbReference type="PANTHER" id="PTHR22602:SF0">
    <property type="entry name" value="TRANSFERASE CAF17, MITOCHONDRIAL-RELATED"/>
    <property type="match status" value="1"/>
</dbReference>
<dbReference type="SUPFAM" id="SSF103025">
    <property type="entry name" value="Folate-binding domain"/>
    <property type="match status" value="1"/>
</dbReference>
<feature type="domain" description="CAF17 C-terminal" evidence="2">
    <location>
        <begin position="194"/>
        <end position="265"/>
    </location>
</feature>
<gene>
    <name evidence="3" type="ORF">DEM27_03610</name>
</gene>
<evidence type="ECO:0000313" key="3">
    <source>
        <dbReference type="EMBL" id="PWE58266.1"/>
    </source>
</evidence>
<dbReference type="Proteomes" id="UP000245252">
    <property type="component" value="Unassembled WGS sequence"/>
</dbReference>
<dbReference type="InterPro" id="IPR057460">
    <property type="entry name" value="CAF17_C"/>
</dbReference>
<accession>A0A2U2DY88</accession>
<keyword evidence="1" id="KW-0809">Transit peptide</keyword>
<dbReference type="InterPro" id="IPR017703">
    <property type="entry name" value="YgfZ/GCV_T_CS"/>
</dbReference>
<dbReference type="EMBL" id="QFBC01000001">
    <property type="protein sequence ID" value="PWE58266.1"/>
    <property type="molecule type" value="Genomic_DNA"/>
</dbReference>
<evidence type="ECO:0000313" key="4">
    <source>
        <dbReference type="Proteomes" id="UP000245252"/>
    </source>
</evidence>
<dbReference type="OrthoDB" id="9796287at2"/>
<dbReference type="RefSeq" id="WP_109456784.1">
    <property type="nucleotide sequence ID" value="NZ_QFBC01000001.1"/>
</dbReference>
<dbReference type="NCBIfam" id="TIGR03317">
    <property type="entry name" value="ygfZ_signature"/>
    <property type="match status" value="1"/>
</dbReference>